<dbReference type="SFLD" id="SFLDG01082">
    <property type="entry name" value="B12-binding_domain_containing"/>
    <property type="match status" value="1"/>
</dbReference>
<keyword evidence="13" id="KW-1185">Reference proteome</keyword>
<keyword evidence="4" id="KW-0328">Glycosyltransferase</keyword>
<evidence type="ECO:0000256" key="2">
    <source>
        <dbReference type="ARBA" id="ARBA00006739"/>
    </source>
</evidence>
<keyword evidence="8" id="KW-0408">Iron</keyword>
<evidence type="ECO:0000259" key="11">
    <source>
        <dbReference type="PROSITE" id="PS51918"/>
    </source>
</evidence>
<dbReference type="AlphaFoldDB" id="A1AUB0"/>
<dbReference type="Pfam" id="PF02310">
    <property type="entry name" value="B12-binding"/>
    <property type="match status" value="1"/>
</dbReference>
<feature type="domain" description="B12-binding" evidence="10">
    <location>
        <begin position="217"/>
        <end position="353"/>
    </location>
</feature>
<dbReference type="GO" id="GO:0031419">
    <property type="term" value="F:cobalamin binding"/>
    <property type="evidence" value="ECO:0007669"/>
    <property type="project" value="InterPro"/>
</dbReference>
<dbReference type="CAZy" id="GT2">
    <property type="family name" value="Glycosyltransferase Family 2"/>
</dbReference>
<proteinExistence type="inferred from homology"/>
<dbReference type="PROSITE" id="PS01278">
    <property type="entry name" value="MTTASE_RADICAL"/>
    <property type="match status" value="1"/>
</dbReference>
<dbReference type="Proteomes" id="UP000006732">
    <property type="component" value="Chromosome"/>
</dbReference>
<evidence type="ECO:0000313" key="12">
    <source>
        <dbReference type="EMBL" id="ABL00931.1"/>
    </source>
</evidence>
<dbReference type="Gene3D" id="3.40.50.280">
    <property type="entry name" value="Cobalamin-binding domain"/>
    <property type="match status" value="1"/>
</dbReference>
<dbReference type="GO" id="GO:0016757">
    <property type="term" value="F:glycosyltransferase activity"/>
    <property type="evidence" value="ECO:0007669"/>
    <property type="project" value="UniProtKB-KW"/>
</dbReference>
<dbReference type="SUPFAM" id="SSF53448">
    <property type="entry name" value="Nucleotide-diphospho-sugar transferases"/>
    <property type="match status" value="3"/>
</dbReference>
<dbReference type="Pfam" id="PF04055">
    <property type="entry name" value="Radical_SAM"/>
    <property type="match status" value="1"/>
</dbReference>
<dbReference type="InterPro" id="IPR001173">
    <property type="entry name" value="Glyco_trans_2-like"/>
</dbReference>
<reference evidence="12 13" key="1">
    <citation type="submission" date="2006-10" db="EMBL/GenBank/DDBJ databases">
        <title>Complete sequence of chromosome of Pelobacter propionicus DSM 2379.</title>
        <authorList>
            <consortium name="US DOE Joint Genome Institute"/>
            <person name="Copeland A."/>
            <person name="Lucas S."/>
            <person name="Lapidus A."/>
            <person name="Barry K."/>
            <person name="Detter J.C."/>
            <person name="Glavina del Rio T."/>
            <person name="Hammon N."/>
            <person name="Israni S."/>
            <person name="Dalin E."/>
            <person name="Tice H."/>
            <person name="Pitluck S."/>
            <person name="Saunders E."/>
            <person name="Brettin T."/>
            <person name="Bruce D."/>
            <person name="Han C."/>
            <person name="Tapia R."/>
            <person name="Schmutz J."/>
            <person name="Larimer F."/>
            <person name="Land M."/>
            <person name="Hauser L."/>
            <person name="Kyrpides N."/>
            <person name="Kim E."/>
            <person name="Lovley D."/>
            <person name="Richardson P."/>
        </authorList>
    </citation>
    <scope>NUCLEOTIDE SEQUENCE [LARGE SCALE GENOMIC DNA]</scope>
    <source>
        <strain evidence="13">DSM 2379 / NBRC 103807 / OttBd1</strain>
    </source>
</reference>
<name>A1AUB0_PELPD</name>
<dbReference type="InterPro" id="IPR034466">
    <property type="entry name" value="Methyltransferase_Class_B"/>
</dbReference>
<feature type="domain" description="Radical SAM core" evidence="11">
    <location>
        <begin position="383"/>
        <end position="609"/>
    </location>
</feature>
<dbReference type="Pfam" id="PF00535">
    <property type="entry name" value="Glycos_transf_2"/>
    <property type="match status" value="2"/>
</dbReference>
<dbReference type="InterPro" id="IPR020612">
    <property type="entry name" value="Methylthiotransferase_CS"/>
</dbReference>
<dbReference type="InterPro" id="IPR007197">
    <property type="entry name" value="rSAM"/>
</dbReference>
<dbReference type="GO" id="GO:0046872">
    <property type="term" value="F:metal ion binding"/>
    <property type="evidence" value="ECO:0007669"/>
    <property type="project" value="UniProtKB-KW"/>
</dbReference>
<gene>
    <name evidence="12" type="ordered locus">Ppro_3338</name>
</gene>
<dbReference type="SFLD" id="SFLDG01123">
    <property type="entry name" value="methyltransferase_(Class_B)"/>
    <property type="match status" value="1"/>
</dbReference>
<dbReference type="InterPro" id="IPR006638">
    <property type="entry name" value="Elp3/MiaA/NifB-like_rSAM"/>
</dbReference>
<evidence type="ECO:0000313" key="13">
    <source>
        <dbReference type="Proteomes" id="UP000006732"/>
    </source>
</evidence>
<comment type="cofactor">
    <cofactor evidence="1">
        <name>[4Fe-4S] cluster</name>
        <dbReference type="ChEBI" id="CHEBI:49883"/>
    </cofactor>
</comment>
<protein>
    <submittedName>
        <fullName evidence="12">Glycosyl transferase, family 2</fullName>
    </submittedName>
</protein>
<evidence type="ECO:0000256" key="8">
    <source>
        <dbReference type="ARBA" id="ARBA00023004"/>
    </source>
</evidence>
<sequence length="1250" mass="141644">MYAAGHDLWHPTFIFKAVSIMEADSDIILCYARTIRIDTSNEVLGLAPNNWDLRGMPATSRITYLVNNISGGDPCYGLVQLDHLKSFFKLGFGFVWGLDQVSLAYFVLQGTIAHIPEPLFYWRVTDNESVEARKDSVPFDYVPSNSQRMLNMSMPELWQQMGEATLQVISRSDLSMPEKLTCKDEVRKCFARRYGVRWNEVVPPELKSEGKNVLLATSAAPNQTPFSTGEKRPPIGVGFLISTLREAGHNVFFIDNYLSPSSFLETDYLKRHRIDFVGIYTNTICFRDSLRMFYLLEELRQRGFWNGKIIAGGPHASVCPETIPPFVDHIVIGEGEYAVRDIVSGKVTERIVHYPSIENLDELPMPAWDYFSELPYNWGGNWLPEAPVFTMNTSRGCPFSCTFCSVCSIWGKHYTYFSAERIVADIEHVVKNFGARGIYFREDNFTLKRDRLIRFCNLLMERNIRIPWVCESRVSNLDRDLVELMARAGAVGFYFGVESGSQRLLDFMKKGINVQQIRNAFLWCHELGIKTAASVIVGVPTETEDDLRMTASLLEEIKPTVTWFNIFVGIPDSELLRYAQKHDYVEFIDDRGLAYMKGHNRSVELFYGSAWDAKVPVTFENGKIASPLVSVVMSVHNGECYLRQAIQSIFCQSFLNYEFIIIDDASTDATPDILLQFKDPRLAIIRNTGNLGLTASLNIGIRAARGKYVARMDADDISVPHRLARQVESLENNPEIAVVGSSYYTMDEHGAVTGIIDVLDRPELIQRELLRQNWFGHGSVMMRKSCFEIVGGYDERFIYAQDYDLFLRLSERYKLANVTEPLYCWRESPHGISARKKAQQDYFAEMARSAASKRRGSPVCNAAKLVPATPIAPLVSVIVPTHNRPDMLATAISSILAQTMQSFEIIVVNDAGTDVRPVLERFGDRENIRHLAHETNRGLAAARNTGINAARGKYIAYLDDDDTYYPNHLETLVGYLESNDCRVAYTDANCAIQQKAANGFVTVKKEVVYSRDFDYDAILYVNFIPVLCIIHEKACLSLSGMFDEYLSRHEDWDLWIRMSRHERFAHIKTVTCEYTYRPDGSSMTSSSAPLFFETYKAVCGKYDDFVKEKPLVQARRTATMFNGAFNTFQFIGERLQSYLTNSSVTAEMLADLAPSGASFSQIKSALIWKRAVALNDGTAIPLLEIALVVDRENHPARVALCERYMRAGQYIDALRHIEYLAEVNPQEVFFTATRDTLLQAIRGTLPQGTR</sequence>
<evidence type="ECO:0000256" key="9">
    <source>
        <dbReference type="ARBA" id="ARBA00023014"/>
    </source>
</evidence>
<keyword evidence="3" id="KW-0004">4Fe-4S</keyword>
<dbReference type="eggNOG" id="COG1032">
    <property type="taxonomic scope" value="Bacteria"/>
</dbReference>
<keyword evidence="6" id="KW-0949">S-adenosyl-L-methionine</keyword>
<evidence type="ECO:0000256" key="5">
    <source>
        <dbReference type="ARBA" id="ARBA00022679"/>
    </source>
</evidence>
<dbReference type="CDD" id="cd00761">
    <property type="entry name" value="Glyco_tranf_GTA_type"/>
    <property type="match status" value="1"/>
</dbReference>
<dbReference type="Gene3D" id="3.90.550.10">
    <property type="entry name" value="Spore Coat Polysaccharide Biosynthesis Protein SpsA, Chain A"/>
    <property type="match status" value="2"/>
</dbReference>
<dbReference type="SMART" id="SM00729">
    <property type="entry name" value="Elp3"/>
    <property type="match status" value="1"/>
</dbReference>
<evidence type="ECO:0000256" key="7">
    <source>
        <dbReference type="ARBA" id="ARBA00022723"/>
    </source>
</evidence>
<dbReference type="eggNOG" id="COG1216">
    <property type="taxonomic scope" value="Bacteria"/>
</dbReference>
<evidence type="ECO:0000256" key="4">
    <source>
        <dbReference type="ARBA" id="ARBA00022676"/>
    </source>
</evidence>
<dbReference type="STRING" id="338966.Ppro_3338"/>
<evidence type="ECO:0000256" key="6">
    <source>
        <dbReference type="ARBA" id="ARBA00022691"/>
    </source>
</evidence>
<dbReference type="PROSITE" id="PS51918">
    <property type="entry name" value="RADICAL_SAM"/>
    <property type="match status" value="1"/>
</dbReference>
<evidence type="ECO:0000256" key="1">
    <source>
        <dbReference type="ARBA" id="ARBA00001966"/>
    </source>
</evidence>
<dbReference type="Gene3D" id="3.80.30.20">
    <property type="entry name" value="tm_1862 like domain"/>
    <property type="match status" value="1"/>
</dbReference>
<dbReference type="HOGENOM" id="CLU_265810_0_0_7"/>
<keyword evidence="9" id="KW-0411">Iron-sulfur</keyword>
<dbReference type="InterPro" id="IPR050834">
    <property type="entry name" value="Glycosyltransf_2"/>
</dbReference>
<comment type="similarity">
    <text evidence="2">Belongs to the glycosyltransferase 2 family.</text>
</comment>
<evidence type="ECO:0000259" key="10">
    <source>
        <dbReference type="PROSITE" id="PS51332"/>
    </source>
</evidence>
<dbReference type="GO" id="GO:0051539">
    <property type="term" value="F:4 iron, 4 sulfur cluster binding"/>
    <property type="evidence" value="ECO:0007669"/>
    <property type="project" value="UniProtKB-KW"/>
</dbReference>
<dbReference type="InterPro" id="IPR023404">
    <property type="entry name" value="rSAM_horseshoe"/>
</dbReference>
<dbReference type="CDD" id="cd01335">
    <property type="entry name" value="Radical_SAM"/>
    <property type="match status" value="1"/>
</dbReference>
<dbReference type="PANTHER" id="PTHR43685">
    <property type="entry name" value="GLYCOSYLTRANSFERASE"/>
    <property type="match status" value="1"/>
</dbReference>
<keyword evidence="7" id="KW-0479">Metal-binding</keyword>
<dbReference type="PANTHER" id="PTHR43685:SF5">
    <property type="entry name" value="GLYCOSYLTRANSFERASE EPSE-RELATED"/>
    <property type="match status" value="1"/>
</dbReference>
<dbReference type="PROSITE" id="PS51332">
    <property type="entry name" value="B12_BINDING"/>
    <property type="match status" value="1"/>
</dbReference>
<dbReference type="InterPro" id="IPR006158">
    <property type="entry name" value="Cobalamin-bd"/>
</dbReference>
<evidence type="ECO:0000256" key="3">
    <source>
        <dbReference type="ARBA" id="ARBA00022485"/>
    </source>
</evidence>
<organism evidence="12 13">
    <name type="scientific">Pelobacter propionicus (strain DSM 2379 / NBRC 103807 / OttBd1)</name>
    <dbReference type="NCBI Taxonomy" id="338966"/>
    <lineage>
        <taxon>Bacteria</taxon>
        <taxon>Pseudomonadati</taxon>
        <taxon>Thermodesulfobacteriota</taxon>
        <taxon>Desulfuromonadia</taxon>
        <taxon>Desulfuromonadales</taxon>
        <taxon>Desulfuromonadaceae</taxon>
        <taxon>Pelobacter</taxon>
    </lineage>
</organism>
<dbReference type="InterPro" id="IPR029044">
    <property type="entry name" value="Nucleotide-diphossugar_trans"/>
</dbReference>
<dbReference type="SFLD" id="SFLDS00029">
    <property type="entry name" value="Radical_SAM"/>
    <property type="match status" value="1"/>
</dbReference>
<dbReference type="SUPFAM" id="SSF102114">
    <property type="entry name" value="Radical SAM enzymes"/>
    <property type="match status" value="1"/>
</dbReference>
<dbReference type="KEGG" id="ppd:Ppro_3338"/>
<accession>A1AUB0</accession>
<dbReference type="EMBL" id="CP000482">
    <property type="protein sequence ID" value="ABL00931.1"/>
    <property type="molecule type" value="Genomic_DNA"/>
</dbReference>
<keyword evidence="5 12" id="KW-0808">Transferase</keyword>
<dbReference type="InterPro" id="IPR058240">
    <property type="entry name" value="rSAM_sf"/>
</dbReference>